<dbReference type="PANTHER" id="PTHR35162">
    <property type="entry name" value="OS08G0516600 PROTEIN"/>
    <property type="match status" value="1"/>
</dbReference>
<proteinExistence type="predicted"/>
<feature type="compositionally biased region" description="Basic residues" evidence="1">
    <location>
        <begin position="167"/>
        <end position="176"/>
    </location>
</feature>
<feature type="region of interest" description="Disordered" evidence="1">
    <location>
        <begin position="110"/>
        <end position="182"/>
    </location>
</feature>
<gene>
    <name evidence="2" type="ORF">AXF42_Ash001882</name>
</gene>
<dbReference type="EMBL" id="KZ452001">
    <property type="protein sequence ID" value="PKA52901.1"/>
    <property type="molecule type" value="Genomic_DNA"/>
</dbReference>
<dbReference type="PANTHER" id="PTHR35162:SF2">
    <property type="entry name" value="OS08G0516600 PROTEIN"/>
    <property type="match status" value="1"/>
</dbReference>
<dbReference type="Proteomes" id="UP000236161">
    <property type="component" value="Unassembled WGS sequence"/>
</dbReference>
<sequence>MKPLCTESFASVDILCQAASLYTGDNAGVIFNPKGEMKGIAMSIDFCFGDRSKSHDTISPSCRHTPIPQMLIMARSSAITADPLERNVLTCGPGSPALPMPSSINEMDGCDDARPAKHLPSSLVPTPERAAGGSGCLPEEADHDGAATTPVAEENRLKAGEVCPPAPRKRRPAKRKPPPEREFCKVPRDLGLVFHDLARKKVATDLQSYFVRSITNRIEVKPDEKVVNIARKFELFECEIRPIYR</sequence>
<dbReference type="InterPro" id="IPR053115">
    <property type="entry name" value="CDK_inhibitor"/>
</dbReference>
<accession>A0A2I0ABH3</accession>
<organism evidence="2 3">
    <name type="scientific">Apostasia shenzhenica</name>
    <dbReference type="NCBI Taxonomy" id="1088818"/>
    <lineage>
        <taxon>Eukaryota</taxon>
        <taxon>Viridiplantae</taxon>
        <taxon>Streptophyta</taxon>
        <taxon>Embryophyta</taxon>
        <taxon>Tracheophyta</taxon>
        <taxon>Spermatophyta</taxon>
        <taxon>Magnoliopsida</taxon>
        <taxon>Liliopsida</taxon>
        <taxon>Asparagales</taxon>
        <taxon>Orchidaceae</taxon>
        <taxon>Apostasioideae</taxon>
        <taxon>Apostasia</taxon>
    </lineage>
</organism>
<evidence type="ECO:0000256" key="1">
    <source>
        <dbReference type="SAM" id="MobiDB-lite"/>
    </source>
</evidence>
<name>A0A2I0ABH3_9ASPA</name>
<evidence type="ECO:0000313" key="2">
    <source>
        <dbReference type="EMBL" id="PKA52901.1"/>
    </source>
</evidence>
<keyword evidence="3" id="KW-1185">Reference proteome</keyword>
<dbReference type="AlphaFoldDB" id="A0A2I0ABH3"/>
<protein>
    <submittedName>
        <fullName evidence="2">Uncharacterized protein</fullName>
    </submittedName>
</protein>
<reference evidence="2 3" key="1">
    <citation type="journal article" date="2017" name="Nature">
        <title>The Apostasia genome and the evolution of orchids.</title>
        <authorList>
            <person name="Zhang G.Q."/>
            <person name="Liu K.W."/>
            <person name="Li Z."/>
            <person name="Lohaus R."/>
            <person name="Hsiao Y.Y."/>
            <person name="Niu S.C."/>
            <person name="Wang J.Y."/>
            <person name="Lin Y.C."/>
            <person name="Xu Q."/>
            <person name="Chen L.J."/>
            <person name="Yoshida K."/>
            <person name="Fujiwara S."/>
            <person name="Wang Z.W."/>
            <person name="Zhang Y.Q."/>
            <person name="Mitsuda N."/>
            <person name="Wang M."/>
            <person name="Liu G.H."/>
            <person name="Pecoraro L."/>
            <person name="Huang H.X."/>
            <person name="Xiao X.J."/>
            <person name="Lin M."/>
            <person name="Wu X.Y."/>
            <person name="Wu W.L."/>
            <person name="Chen Y.Y."/>
            <person name="Chang S.B."/>
            <person name="Sakamoto S."/>
            <person name="Ohme-Takagi M."/>
            <person name="Yagi M."/>
            <person name="Zeng S.J."/>
            <person name="Shen C.Y."/>
            <person name="Yeh C.M."/>
            <person name="Luo Y.B."/>
            <person name="Tsai W.C."/>
            <person name="Van de Peer Y."/>
            <person name="Liu Z.J."/>
        </authorList>
    </citation>
    <scope>NUCLEOTIDE SEQUENCE [LARGE SCALE GENOMIC DNA]</scope>
    <source>
        <strain evidence="3">cv. Shenzhen</strain>
        <tissue evidence="2">Stem</tissue>
    </source>
</reference>
<evidence type="ECO:0000313" key="3">
    <source>
        <dbReference type="Proteomes" id="UP000236161"/>
    </source>
</evidence>